<dbReference type="AlphaFoldDB" id="A0A1I4Q741"/>
<dbReference type="EMBL" id="FOTY01000037">
    <property type="protein sequence ID" value="SFM35450.1"/>
    <property type="molecule type" value="Genomic_DNA"/>
</dbReference>
<accession>A0A1I4Q741</accession>
<dbReference type="Proteomes" id="UP000199668">
    <property type="component" value="Unassembled WGS sequence"/>
</dbReference>
<proteinExistence type="predicted"/>
<sequence>MAKYIINHNTEEVHRTAERTRNCRIPEIHATHREDTDNDGRVAQLIRDKYNGCYWCYRSQHTG</sequence>
<gene>
    <name evidence="1" type="ORF">SAMN04488054_13718</name>
</gene>
<keyword evidence="2" id="KW-1185">Reference proteome</keyword>
<evidence type="ECO:0000313" key="2">
    <source>
        <dbReference type="Proteomes" id="UP000199668"/>
    </source>
</evidence>
<name>A0A1I4Q741_9BACI</name>
<reference evidence="1 2" key="1">
    <citation type="submission" date="2016-10" db="EMBL/GenBank/DDBJ databases">
        <authorList>
            <person name="de Groot N.N."/>
        </authorList>
    </citation>
    <scope>NUCLEOTIDE SEQUENCE [LARGE SCALE GENOMIC DNA]</scope>
    <source>
        <strain evidence="1 2">CGMCC 1.6134</strain>
    </source>
</reference>
<organism evidence="1 2">
    <name type="scientific">Salibacterium qingdaonense</name>
    <dbReference type="NCBI Taxonomy" id="266892"/>
    <lineage>
        <taxon>Bacteria</taxon>
        <taxon>Bacillati</taxon>
        <taxon>Bacillota</taxon>
        <taxon>Bacilli</taxon>
        <taxon>Bacillales</taxon>
        <taxon>Bacillaceae</taxon>
    </lineage>
</organism>
<protein>
    <submittedName>
        <fullName evidence="1">Uncharacterized protein</fullName>
    </submittedName>
</protein>
<evidence type="ECO:0000313" key="1">
    <source>
        <dbReference type="EMBL" id="SFM35450.1"/>
    </source>
</evidence>